<gene>
    <name evidence="2" type="primary">LOC106050609</name>
</gene>
<dbReference type="Proteomes" id="UP001165740">
    <property type="component" value="Chromosome 4"/>
</dbReference>
<keyword evidence="1" id="KW-1185">Reference proteome</keyword>
<accession>A0A9W3A6Z7</accession>
<evidence type="ECO:0000313" key="2">
    <source>
        <dbReference type="RefSeq" id="XP_055882974.1"/>
    </source>
</evidence>
<sequence length="277" mass="30172">MCMAPDTNVTQLTCPGGCPPGYKCEYQPKYCPLGRTCTSEMVPTCVEPNDNCGGCPDGQFCKDLGTLCTKLPCQKYQCVTMDACGGCPRGQKCDKAYPPCARPPPCNETGGTCEEQECKLIDACVPDLPEQTPKNACVKCQAGQVCKPTKIVCINEPCPSYECVPNTAFSPPMECNQTCGSNYVCLFKVPDCPTYMSCSTTPVAQCVPRNNLLGLCPRIVSQEWTKSCLVDNYRPQCFNDMACNRSRQRCCPAQCGRSECTDVPLADNTPDTPDRTR</sequence>
<name>A0A9W3A6Z7_BIOGL</name>
<organism evidence="1 2">
    <name type="scientific">Biomphalaria glabrata</name>
    <name type="common">Bloodfluke planorb</name>
    <name type="synonym">Freshwater snail</name>
    <dbReference type="NCBI Taxonomy" id="6526"/>
    <lineage>
        <taxon>Eukaryota</taxon>
        <taxon>Metazoa</taxon>
        <taxon>Spiralia</taxon>
        <taxon>Lophotrochozoa</taxon>
        <taxon>Mollusca</taxon>
        <taxon>Gastropoda</taxon>
        <taxon>Heterobranchia</taxon>
        <taxon>Euthyneura</taxon>
        <taxon>Panpulmonata</taxon>
        <taxon>Hygrophila</taxon>
        <taxon>Lymnaeoidea</taxon>
        <taxon>Planorbidae</taxon>
        <taxon>Biomphalaria</taxon>
    </lineage>
</organism>
<dbReference type="AlphaFoldDB" id="A0A9W3A6Z7"/>
<dbReference type="RefSeq" id="XP_055882974.1">
    <property type="nucleotide sequence ID" value="XM_056026999.1"/>
</dbReference>
<proteinExistence type="predicted"/>
<protein>
    <submittedName>
        <fullName evidence="2">Keratin-associated protein 16-1-like</fullName>
    </submittedName>
</protein>
<dbReference type="OMA" id="CGRSECT"/>
<dbReference type="GeneID" id="106050609"/>
<reference evidence="2" key="1">
    <citation type="submission" date="2025-08" db="UniProtKB">
        <authorList>
            <consortium name="RefSeq"/>
        </authorList>
    </citation>
    <scope>IDENTIFICATION</scope>
</reference>
<evidence type="ECO:0000313" key="1">
    <source>
        <dbReference type="Proteomes" id="UP001165740"/>
    </source>
</evidence>